<dbReference type="GO" id="GO:0004135">
    <property type="term" value="F:amylo-alpha-1,6-glucosidase activity"/>
    <property type="evidence" value="ECO:0007669"/>
    <property type="project" value="InterPro"/>
</dbReference>
<evidence type="ECO:0000256" key="4">
    <source>
        <dbReference type="SAM" id="MobiDB-lite"/>
    </source>
</evidence>
<evidence type="ECO:0000256" key="3">
    <source>
        <dbReference type="ARBA" id="ARBA00023295"/>
    </source>
</evidence>
<keyword evidence="2" id="KW-0378">Hydrolase</keyword>
<organism evidence="6 7">
    <name type="scientific">Thermasporomyces composti</name>
    <dbReference type="NCBI Taxonomy" id="696763"/>
    <lineage>
        <taxon>Bacteria</taxon>
        <taxon>Bacillati</taxon>
        <taxon>Actinomycetota</taxon>
        <taxon>Actinomycetes</taxon>
        <taxon>Propionibacteriales</taxon>
        <taxon>Nocardioidaceae</taxon>
        <taxon>Thermasporomyces</taxon>
    </lineage>
</organism>
<accession>A0A3D9VAX2</accession>
<keyword evidence="3" id="KW-0326">Glycosidase</keyword>
<comment type="similarity">
    <text evidence="1">Belongs to the glycosyl hydrolase 13 family.</text>
</comment>
<evidence type="ECO:0000259" key="5">
    <source>
        <dbReference type="SMART" id="SM00642"/>
    </source>
</evidence>
<dbReference type="NCBIfam" id="TIGR02100">
    <property type="entry name" value="glgX_debranch"/>
    <property type="match status" value="1"/>
</dbReference>
<dbReference type="SUPFAM" id="SSF51445">
    <property type="entry name" value="(Trans)glycosidases"/>
    <property type="match status" value="1"/>
</dbReference>
<dbReference type="GO" id="GO:0005980">
    <property type="term" value="P:glycogen catabolic process"/>
    <property type="evidence" value="ECO:0007669"/>
    <property type="project" value="InterPro"/>
</dbReference>
<dbReference type="InterPro" id="IPR011837">
    <property type="entry name" value="Glycogen_debranch_GlgX"/>
</dbReference>
<gene>
    <name evidence="6" type="ORF">DFJ64_0668</name>
</gene>
<reference evidence="6 7" key="1">
    <citation type="submission" date="2018-08" db="EMBL/GenBank/DDBJ databases">
        <title>Sequencing the genomes of 1000 actinobacteria strains.</title>
        <authorList>
            <person name="Klenk H.-P."/>
        </authorList>
    </citation>
    <scope>NUCLEOTIDE SEQUENCE [LARGE SCALE GENOMIC DNA]</scope>
    <source>
        <strain evidence="6 7">DSM 22891</strain>
    </source>
</reference>
<dbReference type="InterPro" id="IPR006047">
    <property type="entry name" value="GH13_cat_dom"/>
</dbReference>
<dbReference type="Proteomes" id="UP000256485">
    <property type="component" value="Unassembled WGS sequence"/>
</dbReference>
<dbReference type="Gene3D" id="2.60.40.1180">
    <property type="entry name" value="Golgi alpha-mannosidase II"/>
    <property type="match status" value="1"/>
</dbReference>
<evidence type="ECO:0000256" key="1">
    <source>
        <dbReference type="ARBA" id="ARBA00008061"/>
    </source>
</evidence>
<protein>
    <submittedName>
        <fullName evidence="6">Glycogen operon protein</fullName>
    </submittedName>
</protein>
<evidence type="ECO:0000256" key="2">
    <source>
        <dbReference type="ARBA" id="ARBA00022801"/>
    </source>
</evidence>
<comment type="caution">
    <text evidence="6">The sequence shown here is derived from an EMBL/GenBank/DDBJ whole genome shotgun (WGS) entry which is preliminary data.</text>
</comment>
<dbReference type="InterPro" id="IPR017853">
    <property type="entry name" value="GH"/>
</dbReference>
<sequence>MTTTGATLWRPDGCPPRGATYDGTGVTFALWAPLAERVEVCLLDPDGQERRVPLTEQTFGTWHTRVAGVGPGQRYGFRVHGPWDPHTGHRFNPAKLLVDPYARAITGDLVDHSAIFGHQVETGDDTVRDDRDSAPYVPTSVVVDPTFDWGDDRPPRVPWSDTVLYELHVRGYTMLHPDVPPELRGTYAGLAQPAVVNQLVDLGVTSIELLPVHHFVSEPLLRGRGLVNYWGYNTLGFFAPHAGYSASGTLGQQVTEFKQMVRAFHDAGLEVILDVVYNHTCEQDERGPTLSFRGIHNVGYYRLEGSGRHYRDLSGTGNTLNLRNPDVVRLVLDSLRYWVEEMHVDGFRFDLAAALARTDDEVDMAGPFLTAIGQDPVLSRVKLIAEPWDLGVDGYQVGAFPPPWSEWNDRFRDTVREFWLGSPDGVRDLASRLSGSSDLYRRRRPFASINYVTSHDGFTARDLVSYERKHNEANGEDNRDGPHDNRSTNYGVEGETDDSAIVDLRVRQVRNLLATLLLSTGVPMLLAGDERGRTQRGNNNAYCQDNPISWVDWSDQGPWSELRSTVATLLRIRREHPVFRRTHFFTGRLDESGRRRDVGWFGPWGGEMDEAAWHDPNARTLGMFLAGERVARQSEDGHPIHDDSFLLWLHAGAESVKVTLPGPPWALEYSVIFDTSASVPPRRYAAGTELELPGRCVVLLRAD</sequence>
<proteinExistence type="inferred from homology"/>
<dbReference type="Gene3D" id="3.20.20.80">
    <property type="entry name" value="Glycosidases"/>
    <property type="match status" value="1"/>
</dbReference>
<dbReference type="InterPro" id="IPR044505">
    <property type="entry name" value="GlgX_Isoamylase_N_E_set"/>
</dbReference>
<feature type="domain" description="Glycosyl hydrolase family 13 catalytic" evidence="5">
    <location>
        <begin position="162"/>
        <end position="573"/>
    </location>
</feature>
<dbReference type="InterPro" id="IPR013780">
    <property type="entry name" value="Glyco_hydro_b"/>
</dbReference>
<dbReference type="Gene3D" id="2.60.40.10">
    <property type="entry name" value="Immunoglobulins"/>
    <property type="match status" value="1"/>
</dbReference>
<dbReference type="InterPro" id="IPR004193">
    <property type="entry name" value="Glyco_hydro_13_N"/>
</dbReference>
<feature type="compositionally biased region" description="Basic and acidic residues" evidence="4">
    <location>
        <begin position="470"/>
        <end position="486"/>
    </location>
</feature>
<dbReference type="Pfam" id="PF02922">
    <property type="entry name" value="CBM_48"/>
    <property type="match status" value="1"/>
</dbReference>
<dbReference type="SUPFAM" id="SSF51011">
    <property type="entry name" value="Glycosyl hydrolase domain"/>
    <property type="match status" value="1"/>
</dbReference>
<dbReference type="AlphaFoldDB" id="A0A3D9VAX2"/>
<keyword evidence="7" id="KW-1185">Reference proteome</keyword>
<dbReference type="PANTHER" id="PTHR43002">
    <property type="entry name" value="GLYCOGEN DEBRANCHING ENZYME"/>
    <property type="match status" value="1"/>
</dbReference>
<feature type="region of interest" description="Disordered" evidence="4">
    <location>
        <begin position="470"/>
        <end position="494"/>
    </location>
</feature>
<dbReference type="CDD" id="cd11326">
    <property type="entry name" value="AmyAc_Glg_debranch"/>
    <property type="match status" value="1"/>
</dbReference>
<dbReference type="InterPro" id="IPR014756">
    <property type="entry name" value="Ig_E-set"/>
</dbReference>
<dbReference type="EMBL" id="QTUC01000001">
    <property type="protein sequence ID" value="REF35294.1"/>
    <property type="molecule type" value="Genomic_DNA"/>
</dbReference>
<dbReference type="InterPro" id="IPR013783">
    <property type="entry name" value="Ig-like_fold"/>
</dbReference>
<dbReference type="SUPFAM" id="SSF81296">
    <property type="entry name" value="E set domains"/>
    <property type="match status" value="1"/>
</dbReference>
<dbReference type="RefSeq" id="WP_170152448.1">
    <property type="nucleotide sequence ID" value="NZ_QTUC01000001.1"/>
</dbReference>
<evidence type="ECO:0000313" key="7">
    <source>
        <dbReference type="Proteomes" id="UP000256485"/>
    </source>
</evidence>
<evidence type="ECO:0000313" key="6">
    <source>
        <dbReference type="EMBL" id="REF35294.1"/>
    </source>
</evidence>
<name>A0A3D9VAX2_THECX</name>
<dbReference type="SMART" id="SM00642">
    <property type="entry name" value="Aamy"/>
    <property type="match status" value="1"/>
</dbReference>
<dbReference type="CDD" id="cd02856">
    <property type="entry name" value="E_set_GDE_Isoamylase_N"/>
    <property type="match status" value="1"/>
</dbReference>